<evidence type="ECO:0000256" key="2">
    <source>
        <dbReference type="ARBA" id="ARBA00022741"/>
    </source>
</evidence>
<evidence type="ECO:0000256" key="1">
    <source>
        <dbReference type="ARBA" id="ARBA00008791"/>
    </source>
</evidence>
<keyword evidence="2" id="KW-0547">Nucleotide-binding</keyword>
<dbReference type="EMBL" id="CP149782">
    <property type="protein sequence ID" value="WYF44304.1"/>
    <property type="molecule type" value="Genomic_DNA"/>
</dbReference>
<evidence type="ECO:0000259" key="4">
    <source>
        <dbReference type="Pfam" id="PF00582"/>
    </source>
</evidence>
<dbReference type="InterPro" id="IPR014729">
    <property type="entry name" value="Rossmann-like_a/b/a_fold"/>
</dbReference>
<keyword evidence="3" id="KW-0067">ATP-binding</keyword>
<reference evidence="5" key="1">
    <citation type="submission" date="2024-03" db="EMBL/GenBank/DDBJ databases">
        <title>Deinococcus weizhi sp. nov., isolated from human skin.</title>
        <authorList>
            <person name="Wei Z."/>
            <person name="Tian F."/>
            <person name="Yang C."/>
            <person name="Xin L.T."/>
            <person name="Wen Z.J."/>
            <person name="Lan K.C."/>
            <person name="Yu L."/>
            <person name="Zhe W."/>
            <person name="Dan F.D."/>
            <person name="Jun W."/>
            <person name="Rui Z."/>
            <person name="Yong X.J."/>
            <person name="Ting Y."/>
            <person name="Wei X."/>
            <person name="Xu Z.G."/>
            <person name="Xin Z."/>
            <person name="Dong F.G."/>
            <person name="Ni X.M."/>
            <person name="Zheng M.G."/>
            <person name="Chun Y."/>
            <person name="Qian W.X."/>
        </authorList>
    </citation>
    <scope>NUCLEOTIDE SEQUENCE</scope>
    <source>
        <strain evidence="5">VB142</strain>
    </source>
</reference>
<dbReference type="InterPro" id="IPR006016">
    <property type="entry name" value="UspA"/>
</dbReference>
<dbReference type="Gene3D" id="3.40.50.620">
    <property type="entry name" value="HUPs"/>
    <property type="match status" value="1"/>
</dbReference>
<dbReference type="InterPro" id="IPR006015">
    <property type="entry name" value="Universal_stress_UspA"/>
</dbReference>
<dbReference type="PANTHER" id="PTHR46268:SF27">
    <property type="entry name" value="UNIVERSAL STRESS PROTEIN RV2623"/>
    <property type="match status" value="1"/>
</dbReference>
<evidence type="ECO:0000256" key="3">
    <source>
        <dbReference type="ARBA" id="ARBA00022840"/>
    </source>
</evidence>
<feature type="domain" description="UspA" evidence="4">
    <location>
        <begin position="1"/>
        <end position="140"/>
    </location>
</feature>
<dbReference type="CDD" id="cd00293">
    <property type="entry name" value="USP-like"/>
    <property type="match status" value="1"/>
</dbReference>
<dbReference type="AlphaFoldDB" id="A0AAU6Q200"/>
<gene>
    <name evidence="5" type="ORF">WDJ50_13020</name>
</gene>
<proteinExistence type="inferred from homology"/>
<dbReference type="GO" id="GO:0005524">
    <property type="term" value="F:ATP binding"/>
    <property type="evidence" value="ECO:0007669"/>
    <property type="project" value="UniProtKB-KW"/>
</dbReference>
<protein>
    <submittedName>
        <fullName evidence="5">Universal stress protein</fullName>
    </submittedName>
</protein>
<accession>A0AAU6Q200</accession>
<comment type="similarity">
    <text evidence="1">Belongs to the universal stress protein A family.</text>
</comment>
<dbReference type="PANTHER" id="PTHR46268">
    <property type="entry name" value="STRESS RESPONSE PROTEIN NHAX"/>
    <property type="match status" value="1"/>
</dbReference>
<dbReference type="Pfam" id="PF00582">
    <property type="entry name" value="Usp"/>
    <property type="match status" value="1"/>
</dbReference>
<dbReference type="RefSeq" id="WP_339095523.1">
    <property type="nucleotide sequence ID" value="NZ_CP149782.1"/>
</dbReference>
<dbReference type="SUPFAM" id="SSF52402">
    <property type="entry name" value="Adenine nucleotide alpha hydrolases-like"/>
    <property type="match status" value="1"/>
</dbReference>
<dbReference type="PRINTS" id="PR01438">
    <property type="entry name" value="UNVRSLSTRESS"/>
</dbReference>
<organism evidence="5">
    <name type="scientific">Deinococcus sp. VB142</name>
    <dbReference type="NCBI Taxonomy" id="3112952"/>
    <lineage>
        <taxon>Bacteria</taxon>
        <taxon>Thermotogati</taxon>
        <taxon>Deinococcota</taxon>
        <taxon>Deinococci</taxon>
        <taxon>Deinococcales</taxon>
        <taxon>Deinococcaceae</taxon>
        <taxon>Deinococcus</taxon>
    </lineage>
</organism>
<sequence>MKKILVTTDQSDLGWQATAHARALADALGAELVALSIQPDPNVAVAGEFGYIPPTDPQDYAAQREAAHALLTERVPGARVRVEQAGGRPVSRAIIDVAKEEGVSMIVMTTHGRSGLGRAILGSVAEAVLHHAKVPVVLIRGEQPVTNWKG</sequence>
<evidence type="ECO:0000313" key="5">
    <source>
        <dbReference type="EMBL" id="WYF44304.1"/>
    </source>
</evidence>
<name>A0AAU6Q200_9DEIO</name>